<dbReference type="Proteomes" id="UP001314796">
    <property type="component" value="Unassembled WGS sequence"/>
</dbReference>
<keyword evidence="1" id="KW-0732">Signal</keyword>
<name>A0ABS2NPL3_9FIRM</name>
<evidence type="ECO:0000256" key="1">
    <source>
        <dbReference type="SAM" id="SignalP"/>
    </source>
</evidence>
<dbReference type="EMBL" id="JAFBEE010000007">
    <property type="protein sequence ID" value="MBM7614839.1"/>
    <property type="molecule type" value="Genomic_DNA"/>
</dbReference>
<accession>A0ABS2NPL3</accession>
<organism evidence="2 3">
    <name type="scientific">Alkaliphilus hydrothermalis</name>
    <dbReference type="NCBI Taxonomy" id="1482730"/>
    <lineage>
        <taxon>Bacteria</taxon>
        <taxon>Bacillati</taxon>
        <taxon>Bacillota</taxon>
        <taxon>Clostridia</taxon>
        <taxon>Peptostreptococcales</taxon>
        <taxon>Natronincolaceae</taxon>
        <taxon>Alkaliphilus</taxon>
    </lineage>
</organism>
<sequence length="166" mass="19951">MKRMLVFFLLLILFSSHFQSIFAAFQEEEPHIDTLLPRVQEIFEVRTEVWNKILEDSGKRSLTKIQEELVQYVEGPLLREDMRTFKQMLENPTSYEKIKNFRIDECSPLELEKGIMKLHMNIVWELESYEDYGISDKTSVNYVVELSENNGKWFLWNYRVVQQMEN</sequence>
<evidence type="ECO:0000313" key="3">
    <source>
        <dbReference type="Proteomes" id="UP001314796"/>
    </source>
</evidence>
<comment type="caution">
    <text evidence="2">The sequence shown here is derived from an EMBL/GenBank/DDBJ whole genome shotgun (WGS) entry which is preliminary data.</text>
</comment>
<feature type="chain" id="PRO_5046936300" evidence="1">
    <location>
        <begin position="24"/>
        <end position="166"/>
    </location>
</feature>
<gene>
    <name evidence="2" type="ORF">JOC73_001358</name>
</gene>
<proteinExistence type="predicted"/>
<feature type="signal peptide" evidence="1">
    <location>
        <begin position="1"/>
        <end position="23"/>
    </location>
</feature>
<dbReference type="RefSeq" id="WP_204401440.1">
    <property type="nucleotide sequence ID" value="NZ_JAFBEE010000007.1"/>
</dbReference>
<keyword evidence="3" id="KW-1185">Reference proteome</keyword>
<reference evidence="2 3" key="1">
    <citation type="submission" date="2021-01" db="EMBL/GenBank/DDBJ databases">
        <title>Genomic Encyclopedia of Type Strains, Phase IV (KMG-IV): sequencing the most valuable type-strain genomes for metagenomic binning, comparative biology and taxonomic classification.</title>
        <authorList>
            <person name="Goeker M."/>
        </authorList>
    </citation>
    <scope>NUCLEOTIDE SEQUENCE [LARGE SCALE GENOMIC DNA]</scope>
    <source>
        <strain evidence="2 3">DSM 25890</strain>
    </source>
</reference>
<evidence type="ECO:0000313" key="2">
    <source>
        <dbReference type="EMBL" id="MBM7614839.1"/>
    </source>
</evidence>
<protein>
    <submittedName>
        <fullName evidence="2">Vesicle coat complex subunit</fullName>
    </submittedName>
</protein>